<proteinExistence type="predicted"/>
<evidence type="ECO:0000313" key="3">
    <source>
        <dbReference type="Proteomes" id="UP001176961"/>
    </source>
</evidence>
<feature type="region of interest" description="Disordered" evidence="1">
    <location>
        <begin position="39"/>
        <end position="68"/>
    </location>
</feature>
<organism evidence="2 3">
    <name type="scientific">Cylicocyclus nassatus</name>
    <name type="common">Nematode worm</name>
    <dbReference type="NCBI Taxonomy" id="53992"/>
    <lineage>
        <taxon>Eukaryota</taxon>
        <taxon>Metazoa</taxon>
        <taxon>Ecdysozoa</taxon>
        <taxon>Nematoda</taxon>
        <taxon>Chromadorea</taxon>
        <taxon>Rhabditida</taxon>
        <taxon>Rhabditina</taxon>
        <taxon>Rhabditomorpha</taxon>
        <taxon>Strongyloidea</taxon>
        <taxon>Strongylidae</taxon>
        <taxon>Cylicocyclus</taxon>
    </lineage>
</organism>
<name>A0AA36MCI7_CYLNA</name>
<sequence>MSLKCVMLAESSRILLKRGIHSSTPVNGVIRDAPRKARELANASGDGKDEAGKSVEDAKAQVRASHGT</sequence>
<keyword evidence="3" id="KW-1185">Reference proteome</keyword>
<reference evidence="2" key="1">
    <citation type="submission" date="2023-07" db="EMBL/GenBank/DDBJ databases">
        <authorList>
            <consortium name="CYATHOMIX"/>
        </authorList>
    </citation>
    <scope>NUCLEOTIDE SEQUENCE</scope>
    <source>
        <strain evidence="2">N/A</strain>
    </source>
</reference>
<protein>
    <submittedName>
        <fullName evidence="2">Uncharacterized protein</fullName>
    </submittedName>
</protein>
<feature type="compositionally biased region" description="Basic and acidic residues" evidence="1">
    <location>
        <begin position="46"/>
        <end position="60"/>
    </location>
</feature>
<evidence type="ECO:0000256" key="1">
    <source>
        <dbReference type="SAM" id="MobiDB-lite"/>
    </source>
</evidence>
<gene>
    <name evidence="2" type="ORF">CYNAS_LOCUS19159</name>
</gene>
<comment type="caution">
    <text evidence="2">The sequence shown here is derived from an EMBL/GenBank/DDBJ whole genome shotgun (WGS) entry which is preliminary data.</text>
</comment>
<accession>A0AA36MCI7</accession>
<dbReference type="AlphaFoldDB" id="A0AA36MCI7"/>
<dbReference type="EMBL" id="CATQJL010000316">
    <property type="protein sequence ID" value="CAJ0607176.1"/>
    <property type="molecule type" value="Genomic_DNA"/>
</dbReference>
<dbReference type="Proteomes" id="UP001176961">
    <property type="component" value="Unassembled WGS sequence"/>
</dbReference>
<evidence type="ECO:0000313" key="2">
    <source>
        <dbReference type="EMBL" id="CAJ0607176.1"/>
    </source>
</evidence>